<evidence type="ECO:0000256" key="1">
    <source>
        <dbReference type="SAM" id="Coils"/>
    </source>
</evidence>
<evidence type="ECO:0000313" key="3">
    <source>
        <dbReference type="EMBL" id="QJH99337.1"/>
    </source>
</evidence>
<dbReference type="EMBL" id="MT144783">
    <property type="protein sequence ID" value="QJH99337.1"/>
    <property type="molecule type" value="Genomic_DNA"/>
</dbReference>
<accession>A0A6M3XPT5</accession>
<protein>
    <submittedName>
        <fullName evidence="3">Uncharacterized protein</fullName>
    </submittedName>
</protein>
<evidence type="ECO:0000313" key="2">
    <source>
        <dbReference type="EMBL" id="QJA55483.1"/>
    </source>
</evidence>
<proteinExistence type="predicted"/>
<dbReference type="EMBL" id="MT141162">
    <property type="protein sequence ID" value="QJA55483.1"/>
    <property type="molecule type" value="Genomic_DNA"/>
</dbReference>
<organism evidence="3">
    <name type="scientific">viral metagenome</name>
    <dbReference type="NCBI Taxonomy" id="1070528"/>
    <lineage>
        <taxon>unclassified sequences</taxon>
        <taxon>metagenomes</taxon>
        <taxon>organismal metagenomes</taxon>
    </lineage>
</organism>
<name>A0A6M3XPT5_9ZZZZ</name>
<dbReference type="AlphaFoldDB" id="A0A6M3XPT5"/>
<reference evidence="3" key="1">
    <citation type="submission" date="2020-03" db="EMBL/GenBank/DDBJ databases">
        <title>The deep terrestrial virosphere.</title>
        <authorList>
            <person name="Holmfeldt K."/>
            <person name="Nilsson E."/>
            <person name="Simone D."/>
            <person name="Lopez-Fernandez M."/>
            <person name="Wu X."/>
            <person name="de Brujin I."/>
            <person name="Lundin D."/>
            <person name="Andersson A."/>
            <person name="Bertilsson S."/>
            <person name="Dopson M."/>
        </authorList>
    </citation>
    <scope>NUCLEOTIDE SEQUENCE</scope>
    <source>
        <strain evidence="2">MM415B02040</strain>
        <strain evidence="3">TM448B01563</strain>
    </source>
</reference>
<feature type="coiled-coil region" evidence="1">
    <location>
        <begin position="33"/>
        <end position="67"/>
    </location>
</feature>
<sequence>MAELKIIEGEFPSKAETAGQELAELVIKLAGLHEERRQQAQMYREEIKKLDLKIQELSIKIKTNQEDIPF</sequence>
<gene>
    <name evidence="2" type="ORF">MM415B02040_0002</name>
    <name evidence="3" type="ORF">TM448B01563_0005</name>
</gene>
<keyword evidence="1" id="KW-0175">Coiled coil</keyword>